<dbReference type="EMBL" id="JBHSSF010000021">
    <property type="protein sequence ID" value="MFC6177042.1"/>
    <property type="molecule type" value="Genomic_DNA"/>
</dbReference>
<dbReference type="NCBIfam" id="TIGR00738">
    <property type="entry name" value="rrf2_super"/>
    <property type="match status" value="1"/>
</dbReference>
<dbReference type="PANTHER" id="PTHR33221:SF15">
    <property type="entry name" value="HTH-TYPE TRANSCRIPTIONAL REGULATOR YWGB-RELATED"/>
    <property type="match status" value="1"/>
</dbReference>
<dbReference type="PANTHER" id="PTHR33221">
    <property type="entry name" value="WINGED HELIX-TURN-HELIX TRANSCRIPTIONAL REGULATOR, RRF2 FAMILY"/>
    <property type="match status" value="1"/>
</dbReference>
<reference evidence="2" key="1">
    <citation type="journal article" date="2019" name="Int. J. Syst. Evol. Microbiol.">
        <title>The Global Catalogue of Microorganisms (GCM) 10K type strain sequencing project: providing services to taxonomists for standard genome sequencing and annotation.</title>
        <authorList>
            <consortium name="The Broad Institute Genomics Platform"/>
            <consortium name="The Broad Institute Genome Sequencing Center for Infectious Disease"/>
            <person name="Wu L."/>
            <person name="Ma J."/>
        </authorList>
    </citation>
    <scope>NUCLEOTIDE SEQUENCE [LARGE SCALE GENOMIC DNA]</scope>
    <source>
        <strain evidence="2">CCM 8927</strain>
    </source>
</reference>
<gene>
    <name evidence="1" type="ORF">ACFQAV_09325</name>
</gene>
<evidence type="ECO:0000313" key="1">
    <source>
        <dbReference type="EMBL" id="MFC6177042.1"/>
    </source>
</evidence>
<proteinExistence type="predicted"/>
<dbReference type="PROSITE" id="PS51197">
    <property type="entry name" value="HTH_RRF2_2"/>
    <property type="match status" value="1"/>
</dbReference>
<comment type="caution">
    <text evidence="1">The sequence shown here is derived from an EMBL/GenBank/DDBJ whole genome shotgun (WGS) entry which is preliminary data.</text>
</comment>
<dbReference type="InterPro" id="IPR000944">
    <property type="entry name" value="Tscrpt_reg_Rrf2"/>
</dbReference>
<dbReference type="Proteomes" id="UP001596288">
    <property type="component" value="Unassembled WGS sequence"/>
</dbReference>
<dbReference type="Pfam" id="PF02082">
    <property type="entry name" value="Rrf2"/>
    <property type="match status" value="1"/>
</dbReference>
<dbReference type="InterPro" id="IPR036388">
    <property type="entry name" value="WH-like_DNA-bd_sf"/>
</dbReference>
<dbReference type="SUPFAM" id="SSF46785">
    <property type="entry name" value="Winged helix' DNA-binding domain"/>
    <property type="match status" value="1"/>
</dbReference>
<dbReference type="InterPro" id="IPR036390">
    <property type="entry name" value="WH_DNA-bd_sf"/>
</dbReference>
<sequence>MKISKSIEQGIYVLLMMALQTDHRPLKSQLLSERLEVSDSYLKKILRKLVVAELIESNAGKEGGFTLLKPIDSISLYDVCQAIEDIDDLQLPNLHLARKLFPGDNVHIQESEQQTLKTFSQANDAFSGVLKTMTLDQLLESDSFQNGVVDWYDNLPH</sequence>
<protein>
    <submittedName>
        <fullName evidence="1">Rrf2 family transcriptional regulator</fullName>
    </submittedName>
</protein>
<name>A0ABW1RP21_9LACO</name>
<keyword evidence="2" id="KW-1185">Reference proteome</keyword>
<evidence type="ECO:0000313" key="2">
    <source>
        <dbReference type="Proteomes" id="UP001596288"/>
    </source>
</evidence>
<organism evidence="1 2">
    <name type="scientific">Companilactobacillus huachuanensis</name>
    <dbReference type="NCBI Taxonomy" id="2559914"/>
    <lineage>
        <taxon>Bacteria</taxon>
        <taxon>Bacillati</taxon>
        <taxon>Bacillota</taxon>
        <taxon>Bacilli</taxon>
        <taxon>Lactobacillales</taxon>
        <taxon>Lactobacillaceae</taxon>
        <taxon>Companilactobacillus</taxon>
    </lineage>
</organism>
<accession>A0ABW1RP21</accession>
<dbReference type="Gene3D" id="1.10.10.10">
    <property type="entry name" value="Winged helix-like DNA-binding domain superfamily/Winged helix DNA-binding domain"/>
    <property type="match status" value="1"/>
</dbReference>
<dbReference type="RefSeq" id="WP_137611975.1">
    <property type="nucleotide sequence ID" value="NZ_BJDF01000016.1"/>
</dbReference>